<dbReference type="GO" id="GO:0000978">
    <property type="term" value="F:RNA polymerase II cis-regulatory region sequence-specific DNA binding"/>
    <property type="evidence" value="ECO:0007669"/>
    <property type="project" value="TreeGrafter"/>
</dbReference>
<evidence type="ECO:0000313" key="8">
    <source>
        <dbReference type="EMBL" id="KAL0387088.1"/>
    </source>
</evidence>
<gene>
    <name evidence="8" type="ORF">Sradi_2590600</name>
</gene>
<dbReference type="SUPFAM" id="SSF55455">
    <property type="entry name" value="SRF-like"/>
    <property type="match status" value="1"/>
</dbReference>
<dbReference type="PANTHER" id="PTHR11945">
    <property type="entry name" value="MADS BOX PROTEIN"/>
    <property type="match status" value="1"/>
</dbReference>
<protein>
    <submittedName>
        <fullName evidence="8">Agamous-like MADS-box protein</fullName>
    </submittedName>
</protein>
<dbReference type="EMBL" id="JACGWJ010000011">
    <property type="protein sequence ID" value="KAL0387088.1"/>
    <property type="molecule type" value="Genomic_DNA"/>
</dbReference>
<comment type="subcellular location">
    <subcellularLocation>
        <location evidence="1">Nucleus</location>
    </subcellularLocation>
</comment>
<evidence type="ECO:0000256" key="5">
    <source>
        <dbReference type="ARBA" id="ARBA00023242"/>
    </source>
</evidence>
<evidence type="ECO:0000256" key="2">
    <source>
        <dbReference type="ARBA" id="ARBA00023015"/>
    </source>
</evidence>
<reference evidence="8" key="2">
    <citation type="journal article" date="2024" name="Plant">
        <title>Genomic evolution and insights into agronomic trait innovations of Sesamum species.</title>
        <authorList>
            <person name="Miao H."/>
            <person name="Wang L."/>
            <person name="Qu L."/>
            <person name="Liu H."/>
            <person name="Sun Y."/>
            <person name="Le M."/>
            <person name="Wang Q."/>
            <person name="Wei S."/>
            <person name="Zheng Y."/>
            <person name="Lin W."/>
            <person name="Duan Y."/>
            <person name="Cao H."/>
            <person name="Xiong S."/>
            <person name="Wang X."/>
            <person name="Wei L."/>
            <person name="Li C."/>
            <person name="Ma Q."/>
            <person name="Ju M."/>
            <person name="Zhao R."/>
            <person name="Li G."/>
            <person name="Mu C."/>
            <person name="Tian Q."/>
            <person name="Mei H."/>
            <person name="Zhang T."/>
            <person name="Gao T."/>
            <person name="Zhang H."/>
        </authorList>
    </citation>
    <scope>NUCLEOTIDE SEQUENCE</scope>
    <source>
        <strain evidence="8">G02</strain>
    </source>
</reference>
<dbReference type="Gene3D" id="3.40.1810.10">
    <property type="entry name" value="Transcription factor, MADS-box"/>
    <property type="match status" value="1"/>
</dbReference>
<keyword evidence="2" id="KW-0805">Transcription regulation</keyword>
<accession>A0AAW2S3Q0</accession>
<keyword evidence="4" id="KW-0804">Transcription</keyword>
<evidence type="ECO:0000256" key="1">
    <source>
        <dbReference type="ARBA" id="ARBA00004123"/>
    </source>
</evidence>
<evidence type="ECO:0000259" key="7">
    <source>
        <dbReference type="PROSITE" id="PS50066"/>
    </source>
</evidence>
<dbReference type="PANTHER" id="PTHR11945:SF723">
    <property type="entry name" value="AGAMOUS-LIKE MADS-BOX PROTEIN AGL62"/>
    <property type="match status" value="1"/>
</dbReference>
<proteinExistence type="predicted"/>
<keyword evidence="3" id="KW-0238">DNA-binding</keyword>
<evidence type="ECO:0000256" key="3">
    <source>
        <dbReference type="ARBA" id="ARBA00023125"/>
    </source>
</evidence>
<dbReference type="Pfam" id="PF00319">
    <property type="entry name" value="SRF-TF"/>
    <property type="match status" value="1"/>
</dbReference>
<dbReference type="InterPro" id="IPR036879">
    <property type="entry name" value="TF_MADSbox_sf"/>
</dbReference>
<dbReference type="GO" id="GO:0000981">
    <property type="term" value="F:DNA-binding transcription factor activity, RNA polymerase II-specific"/>
    <property type="evidence" value="ECO:0007669"/>
    <property type="project" value="TreeGrafter"/>
</dbReference>
<dbReference type="FunFam" id="3.40.1810.10:FF:000006">
    <property type="entry name" value="Agamous-like MADS-box protein AGL62"/>
    <property type="match status" value="1"/>
</dbReference>
<reference evidence="8" key="1">
    <citation type="submission" date="2020-06" db="EMBL/GenBank/DDBJ databases">
        <authorList>
            <person name="Li T."/>
            <person name="Hu X."/>
            <person name="Zhang T."/>
            <person name="Song X."/>
            <person name="Zhang H."/>
            <person name="Dai N."/>
            <person name="Sheng W."/>
            <person name="Hou X."/>
            <person name="Wei L."/>
        </authorList>
    </citation>
    <scope>NUCLEOTIDE SEQUENCE</scope>
    <source>
        <strain evidence="8">G02</strain>
        <tissue evidence="8">Leaf</tissue>
    </source>
</reference>
<organism evidence="8">
    <name type="scientific">Sesamum radiatum</name>
    <name type="common">Black benniseed</name>
    <dbReference type="NCBI Taxonomy" id="300843"/>
    <lineage>
        <taxon>Eukaryota</taxon>
        <taxon>Viridiplantae</taxon>
        <taxon>Streptophyta</taxon>
        <taxon>Embryophyta</taxon>
        <taxon>Tracheophyta</taxon>
        <taxon>Spermatophyta</taxon>
        <taxon>Magnoliopsida</taxon>
        <taxon>eudicotyledons</taxon>
        <taxon>Gunneridae</taxon>
        <taxon>Pentapetalae</taxon>
        <taxon>asterids</taxon>
        <taxon>lamiids</taxon>
        <taxon>Lamiales</taxon>
        <taxon>Pedaliaceae</taxon>
        <taxon>Sesamum</taxon>
    </lineage>
</organism>
<dbReference type="PRINTS" id="PR00404">
    <property type="entry name" value="MADSDOMAIN"/>
</dbReference>
<dbReference type="GO" id="GO:0046983">
    <property type="term" value="F:protein dimerization activity"/>
    <property type="evidence" value="ECO:0007669"/>
    <property type="project" value="InterPro"/>
</dbReference>
<comment type="caution">
    <text evidence="8">The sequence shown here is derived from an EMBL/GenBank/DDBJ whole genome shotgun (WGS) entry which is preliminary data.</text>
</comment>
<dbReference type="CDD" id="cd00265">
    <property type="entry name" value="MADS_MEF2_like"/>
    <property type="match status" value="1"/>
</dbReference>
<dbReference type="GO" id="GO:0005634">
    <property type="term" value="C:nucleus"/>
    <property type="evidence" value="ECO:0007669"/>
    <property type="project" value="UniProtKB-SubCell"/>
</dbReference>
<dbReference type="InterPro" id="IPR002100">
    <property type="entry name" value="TF_MADSbox"/>
</dbReference>
<dbReference type="PROSITE" id="PS50066">
    <property type="entry name" value="MADS_BOX_2"/>
    <property type="match status" value="1"/>
</dbReference>
<feature type="domain" description="MADS-box" evidence="7">
    <location>
        <begin position="87"/>
        <end position="147"/>
    </location>
</feature>
<evidence type="ECO:0000256" key="6">
    <source>
        <dbReference type="SAM" id="MobiDB-lite"/>
    </source>
</evidence>
<name>A0AAW2S3Q0_SESRA</name>
<dbReference type="AlphaFoldDB" id="A0AAW2S3Q0"/>
<sequence length="312" mass="34682">MMGCTLWLDLLELEELMSCAMEDLKINVYVSAASKHTHNDDRINNGPMAAVGVFDLYESKPRHHVVIKGMQMVMMKESNSMVKKTTQGRKKIEIKKIENLSNRQVTFSKRRVGLFKKASELCILSGAEIAIIVHSLGKRVFSFGHPTPDSVVDRFLNGGGGAEGEEPRENCPTPPKTRDYNRHYSDVCRELEVEKKRKEVIEEAKRTECFVGGGGAFWWDEAVEGLEVEELEQYAAALEELMKNVTMRADDLMLIHSSNSLPPPPTMPNSDMDAAAACSLIDAAALEQNQLSSGFDYGNCIVPHDGFGQAQL</sequence>
<feature type="region of interest" description="Disordered" evidence="6">
    <location>
        <begin position="157"/>
        <end position="179"/>
    </location>
</feature>
<dbReference type="SMART" id="SM00432">
    <property type="entry name" value="MADS"/>
    <property type="match status" value="1"/>
</dbReference>
<dbReference type="GO" id="GO:0045944">
    <property type="term" value="P:positive regulation of transcription by RNA polymerase II"/>
    <property type="evidence" value="ECO:0007669"/>
    <property type="project" value="InterPro"/>
</dbReference>
<evidence type="ECO:0000256" key="4">
    <source>
        <dbReference type="ARBA" id="ARBA00023163"/>
    </source>
</evidence>
<dbReference type="InterPro" id="IPR033896">
    <property type="entry name" value="MEF2-like_N"/>
</dbReference>
<keyword evidence="5" id="KW-0539">Nucleus</keyword>